<name>A0ABI7YDQ4_FELCA</name>
<dbReference type="SMART" id="SM00054">
    <property type="entry name" value="EFh"/>
    <property type="match status" value="2"/>
</dbReference>
<feature type="compositionally biased region" description="Polar residues" evidence="4">
    <location>
        <begin position="19"/>
        <end position="32"/>
    </location>
</feature>
<dbReference type="Gene3D" id="1.10.238.10">
    <property type="entry name" value="EF-hand"/>
    <property type="match status" value="1"/>
</dbReference>
<evidence type="ECO:0000313" key="6">
    <source>
        <dbReference type="Ensembl" id="ENSFCTP00005032555.1"/>
    </source>
</evidence>
<feature type="region of interest" description="Disordered" evidence="4">
    <location>
        <begin position="1"/>
        <end position="59"/>
    </location>
</feature>
<dbReference type="InterPro" id="IPR011992">
    <property type="entry name" value="EF-hand-dom_pair"/>
</dbReference>
<evidence type="ECO:0000313" key="7">
    <source>
        <dbReference type="Proteomes" id="UP000823872"/>
    </source>
</evidence>
<evidence type="ECO:0000256" key="2">
    <source>
        <dbReference type="ARBA" id="ARBA00022737"/>
    </source>
</evidence>
<keyword evidence="7" id="KW-1185">Reference proteome</keyword>
<feature type="compositionally biased region" description="Pro residues" evidence="4">
    <location>
        <begin position="45"/>
        <end position="56"/>
    </location>
</feature>
<evidence type="ECO:0000256" key="4">
    <source>
        <dbReference type="SAM" id="MobiDB-lite"/>
    </source>
</evidence>
<dbReference type="Ensembl" id="ENSFCTT00005045558.1">
    <property type="protein sequence ID" value="ENSFCTP00005032555.1"/>
    <property type="gene ID" value="ENSFCTG00005015935.1"/>
</dbReference>
<reference evidence="6 7" key="1">
    <citation type="submission" date="2021-02" db="EMBL/GenBank/DDBJ databases">
        <title>Safari Cat Assemblies.</title>
        <authorList>
            <person name="Bredemeyer K.R."/>
            <person name="Murphy W.J."/>
        </authorList>
    </citation>
    <scope>NUCLEOTIDE SEQUENCE [LARGE SCALE GENOMIC DNA]</scope>
</reference>
<reference evidence="6" key="3">
    <citation type="submission" date="2025-09" db="UniProtKB">
        <authorList>
            <consortium name="Ensembl"/>
        </authorList>
    </citation>
    <scope>IDENTIFICATION</scope>
    <source>
        <strain evidence="6">breed Abyssinian</strain>
    </source>
</reference>
<dbReference type="InterPro" id="IPR002048">
    <property type="entry name" value="EF_hand_dom"/>
</dbReference>
<feature type="compositionally biased region" description="Low complexity" evidence="4">
    <location>
        <begin position="128"/>
        <end position="142"/>
    </location>
</feature>
<reference evidence="6" key="2">
    <citation type="submission" date="2025-08" db="UniProtKB">
        <authorList>
            <consortium name="Ensembl"/>
        </authorList>
    </citation>
    <scope>IDENTIFICATION</scope>
    <source>
        <strain evidence="6">breed Abyssinian</strain>
    </source>
</reference>
<feature type="compositionally biased region" description="Low complexity" evidence="4">
    <location>
        <begin position="186"/>
        <end position="195"/>
    </location>
</feature>
<feature type="compositionally biased region" description="Low complexity" evidence="4">
    <location>
        <begin position="229"/>
        <end position="240"/>
    </location>
</feature>
<dbReference type="Proteomes" id="UP000823872">
    <property type="component" value="Chromosome C1"/>
</dbReference>
<dbReference type="PANTHER" id="PTHR13025">
    <property type="entry name" value="EF-HAND DOMAIN-CONTAINING PROTEIN D"/>
    <property type="match status" value="1"/>
</dbReference>
<dbReference type="PROSITE" id="PS50222">
    <property type="entry name" value="EF_HAND_2"/>
    <property type="match status" value="2"/>
</dbReference>
<keyword evidence="2" id="KW-0677">Repeat</keyword>
<feature type="domain" description="EF-hand" evidence="5">
    <location>
        <begin position="329"/>
        <end position="364"/>
    </location>
</feature>
<dbReference type="SUPFAM" id="SSF47473">
    <property type="entry name" value="EF-hand"/>
    <property type="match status" value="1"/>
</dbReference>
<proteinExistence type="predicted"/>
<dbReference type="GeneTree" id="ENSGT00390000012058"/>
<evidence type="ECO:0000256" key="3">
    <source>
        <dbReference type="ARBA" id="ARBA00022837"/>
    </source>
</evidence>
<feature type="compositionally biased region" description="Basic and acidic residues" evidence="4">
    <location>
        <begin position="80"/>
        <end position="98"/>
    </location>
</feature>
<accession>A0ABI7YDQ4</accession>
<organism evidence="6 7">
    <name type="scientific">Felis catus</name>
    <name type="common">Cat</name>
    <name type="synonym">Felis silvestris catus</name>
    <dbReference type="NCBI Taxonomy" id="9685"/>
    <lineage>
        <taxon>Eukaryota</taxon>
        <taxon>Metazoa</taxon>
        <taxon>Chordata</taxon>
        <taxon>Craniata</taxon>
        <taxon>Vertebrata</taxon>
        <taxon>Euteleostomi</taxon>
        <taxon>Mammalia</taxon>
        <taxon>Eutheria</taxon>
        <taxon>Laurasiatheria</taxon>
        <taxon>Carnivora</taxon>
        <taxon>Feliformia</taxon>
        <taxon>Felidae</taxon>
        <taxon>Felinae</taxon>
        <taxon>Felis</taxon>
    </lineage>
</organism>
<dbReference type="InterPro" id="IPR040365">
    <property type="entry name" value="EFHD1/2"/>
</dbReference>
<keyword evidence="1" id="KW-0479">Metal-binding</keyword>
<sequence>MLETQPSSPPPTPPAGASHCQTSRPLGATSSHGGAWVSPEGARFFPPPAGPGPRAPPVGVFLWNEKGTARAVGKLSRCRFPGDRRVPLSPSERARAARSELIGGSTPCPGGRSASRPEPRGGGGGWGPPEAQTPAAPGRPGGPRAPAPPLKRRLRPAHPRPPARGSTQPPDSGRPGRASQRREPARSAPSVQSPRRVPRPRVPRPAAMASQELALKLQRRLQWEEVEEGGLQPAPGAALAPEHESPARAPTACADAELSAQLNRRLDINEGTARPRRCKVFNPYTEFPEFSRRLIRDLESMFKKYDAGRDGFIDLMELKLMMEKLGAPQTHLGLKSMIKEVDEDFDGQLSFREFLLIFHKAAAGELQEDSGLMALAKLSEIDVAQEGVKGAKDFFEAKVQALSCASKFEAELKAEQDERKQEEEKRRLRQAAFRELKAAFST</sequence>
<feature type="region of interest" description="Disordered" evidence="4">
    <location>
        <begin position="228"/>
        <end position="252"/>
    </location>
</feature>
<evidence type="ECO:0000256" key="1">
    <source>
        <dbReference type="ARBA" id="ARBA00022723"/>
    </source>
</evidence>
<dbReference type="PANTHER" id="PTHR13025:SF5">
    <property type="entry name" value="EF-HAND DOMAIN-CONTAINING PROTEIN D1"/>
    <property type="match status" value="1"/>
</dbReference>
<dbReference type="Pfam" id="PF13499">
    <property type="entry name" value="EF-hand_7"/>
    <property type="match status" value="1"/>
</dbReference>
<feature type="region of interest" description="Disordered" evidence="4">
    <location>
        <begin position="80"/>
        <end position="208"/>
    </location>
</feature>
<keyword evidence="3" id="KW-0106">Calcium</keyword>
<protein>
    <submittedName>
        <fullName evidence="6">EF-hand domain family member D1</fullName>
    </submittedName>
</protein>
<dbReference type="CDD" id="cd00051">
    <property type="entry name" value="EFh"/>
    <property type="match status" value="1"/>
</dbReference>
<feature type="domain" description="EF-hand" evidence="5">
    <location>
        <begin position="293"/>
        <end position="328"/>
    </location>
</feature>
<evidence type="ECO:0000259" key="5">
    <source>
        <dbReference type="PROSITE" id="PS50222"/>
    </source>
</evidence>